<evidence type="ECO:0000256" key="3">
    <source>
        <dbReference type="ARBA" id="ARBA00022679"/>
    </source>
</evidence>
<dbReference type="PANTHER" id="PTHR43179:SF12">
    <property type="entry name" value="GALACTOFURANOSYLTRANSFERASE GLFT2"/>
    <property type="match status" value="1"/>
</dbReference>
<dbReference type="AlphaFoldDB" id="A0A3B1AZP3"/>
<dbReference type="PANTHER" id="PTHR43179">
    <property type="entry name" value="RHAMNOSYLTRANSFERASE WBBL"/>
    <property type="match status" value="1"/>
</dbReference>
<name>A0A3B1AZP3_9ZZZZ</name>
<organism evidence="4">
    <name type="scientific">hydrothermal vent metagenome</name>
    <dbReference type="NCBI Taxonomy" id="652676"/>
    <lineage>
        <taxon>unclassified sequences</taxon>
        <taxon>metagenomes</taxon>
        <taxon>ecological metagenomes</taxon>
    </lineage>
</organism>
<gene>
    <name evidence="4" type="ORF">MNBD_ALPHA03-1585</name>
</gene>
<proteinExistence type="inferred from homology"/>
<dbReference type="InterPro" id="IPR029044">
    <property type="entry name" value="Nucleotide-diphossugar_trans"/>
</dbReference>
<dbReference type="SUPFAM" id="SSF53448">
    <property type="entry name" value="Nucleotide-diphospho-sugar transferases"/>
    <property type="match status" value="1"/>
</dbReference>
<dbReference type="Gene3D" id="3.90.550.10">
    <property type="entry name" value="Spore Coat Polysaccharide Biosynthesis Protein SpsA, Chain A"/>
    <property type="match status" value="1"/>
</dbReference>
<dbReference type="EMBL" id="UOFW01000125">
    <property type="protein sequence ID" value="VAX05173.1"/>
    <property type="molecule type" value="Genomic_DNA"/>
</dbReference>
<evidence type="ECO:0000313" key="4">
    <source>
        <dbReference type="EMBL" id="VAX05173.1"/>
    </source>
</evidence>
<comment type="similarity">
    <text evidence="1">Belongs to the glycosyltransferase 2 family.</text>
</comment>
<feature type="non-terminal residue" evidence="4">
    <location>
        <position position="767"/>
    </location>
</feature>
<evidence type="ECO:0000256" key="2">
    <source>
        <dbReference type="ARBA" id="ARBA00022676"/>
    </source>
</evidence>
<keyword evidence="3" id="KW-0808">Transferase</keyword>
<dbReference type="GO" id="GO:0016757">
    <property type="term" value="F:glycosyltransferase activity"/>
    <property type="evidence" value="ECO:0007669"/>
    <property type="project" value="UniProtKB-KW"/>
</dbReference>
<sequence length="767" mass="87094">MINGVFRDGKALLEMFDEKFYRERIAQRDEEIPDDLFVHFMETGWKDGHNPSPEFDLEFYLTENEDVQNIDLNPLFHYFKFGQYEGRRPNSDARRTGLLTPHGLRIWFRLTAYVDHEFYVSQLECDGINDIDPLMHYFAFGHRSKLAISPDFSPRYYTETNADIARGNQDPLLHYLQYGHLEGRKSSPDGNMLPLDEDIRRQIDVIRPVLDPAFYLEQTPQLHNTTVDPANHFYFFGLRSDFDPNSQFSTVYHFKLFPCPVDERNTNFVHHIESGNLRNVKATPTGYDLLENPGISDGQLSSFDLAKGFVPFDSPEIPDVYVLISFLAGHSDALASLYAVLNARTQRRFKILVLNDHPESSDLSKKLQQYASQYNLGYMLNTSSIGAARTVNKGLQIIDQLAPSNALILDSNTVVYDEWIDRMLAYLDSNEGIATVTPLSNSGTLSSYPVSFENNCYDIEISHEEISRIALTSTVEPVDILTGSRLAMLISQKALKKLGPLDADAFGQGYGEDIDFCQRARQSGLRNIAAPDVYVSRLNSIPSRLSQDPAYIQCRKVLFEKYPEYELSEFDFINGDPLLLARQHLDIERLIKFLKFNSFIVTLSHNFGGGTEKYIKDIRAVAIAEDLSVVQITILNPSYCKISVHGSEGLLILNNLESLHYIELEAILSRCIELDTFRYFFLNSILNAGQTLQTSLSAVARRASDKLITVIHDFAVDCPRANYTNSIGQYCGGNQSVKICINCLHGEMNSPNLDIAEWRHVQTDMLQ</sequence>
<evidence type="ECO:0008006" key="5">
    <source>
        <dbReference type="Google" id="ProtNLM"/>
    </source>
</evidence>
<protein>
    <recommendedName>
        <fullName evidence="5">Glycosyltransferase 2-like domain-containing protein</fullName>
    </recommendedName>
</protein>
<evidence type="ECO:0000256" key="1">
    <source>
        <dbReference type="ARBA" id="ARBA00006739"/>
    </source>
</evidence>
<dbReference type="Pfam" id="PF13641">
    <property type="entry name" value="Glyco_tranf_2_3"/>
    <property type="match status" value="1"/>
</dbReference>
<keyword evidence="2" id="KW-0328">Glycosyltransferase</keyword>
<reference evidence="4" key="1">
    <citation type="submission" date="2018-06" db="EMBL/GenBank/DDBJ databases">
        <authorList>
            <person name="Zhirakovskaya E."/>
        </authorList>
    </citation>
    <scope>NUCLEOTIDE SEQUENCE</scope>
</reference>
<accession>A0A3B1AZP3</accession>